<sequence length="68" mass="7934">MSRFFISRLSKCLVRLSSAETTFLQRQPLRVLVVLAGFRGVLEYFPYGLFTLAATFSNFKKVFTPFRY</sequence>
<reference evidence="1" key="1">
    <citation type="submission" date="2012-12" db="EMBL/GenBank/DDBJ databases">
        <title>Identification and characterization of a phenylalanine ammonia-lyase gene family in Isatis indigotica Fort.</title>
        <authorList>
            <person name="Liu Q."/>
            <person name="Chen J."/>
            <person name="Zhou X."/>
            <person name="Di P."/>
            <person name="Xiao Y."/>
            <person name="Xuan H."/>
            <person name="Zhang L."/>
            <person name="Chen W."/>
        </authorList>
    </citation>
    <scope>NUCLEOTIDE SEQUENCE</scope>
    <source>
        <tissue evidence="1">Salivary gland</tissue>
    </source>
</reference>
<accession>A0A0K8RFC0</accession>
<organism evidence="1">
    <name type="scientific">Ixodes ricinus</name>
    <name type="common">Common tick</name>
    <name type="synonym">Acarus ricinus</name>
    <dbReference type="NCBI Taxonomy" id="34613"/>
    <lineage>
        <taxon>Eukaryota</taxon>
        <taxon>Metazoa</taxon>
        <taxon>Ecdysozoa</taxon>
        <taxon>Arthropoda</taxon>
        <taxon>Chelicerata</taxon>
        <taxon>Arachnida</taxon>
        <taxon>Acari</taxon>
        <taxon>Parasitiformes</taxon>
        <taxon>Ixodida</taxon>
        <taxon>Ixodoidea</taxon>
        <taxon>Ixodidae</taxon>
        <taxon>Ixodinae</taxon>
        <taxon>Ixodes</taxon>
    </lineage>
</organism>
<dbReference type="AlphaFoldDB" id="A0A0K8RFC0"/>
<proteinExistence type="evidence at transcript level"/>
<evidence type="ECO:0000313" key="1">
    <source>
        <dbReference type="EMBL" id="JAA69862.1"/>
    </source>
</evidence>
<dbReference type="EMBL" id="GADI01003946">
    <property type="protein sequence ID" value="JAA69862.1"/>
    <property type="molecule type" value="mRNA"/>
</dbReference>
<name>A0A0K8RFC0_IXORI</name>
<protein>
    <submittedName>
        <fullName evidence="1">Putative salivary kunitz domain protein</fullName>
    </submittedName>
</protein>